<dbReference type="Gene3D" id="3.40.1190.20">
    <property type="match status" value="1"/>
</dbReference>
<dbReference type="GO" id="GO:0005524">
    <property type="term" value="F:ATP binding"/>
    <property type="evidence" value="ECO:0007669"/>
    <property type="project" value="UniProtKB-UniRule"/>
</dbReference>
<comment type="catalytic activity">
    <reaction evidence="16 17 19">
        <text>(6S)-NADPHX + ADP = AMP + phosphate + NADPH + H(+)</text>
        <dbReference type="Rhea" id="RHEA:32235"/>
        <dbReference type="ChEBI" id="CHEBI:15378"/>
        <dbReference type="ChEBI" id="CHEBI:43474"/>
        <dbReference type="ChEBI" id="CHEBI:57783"/>
        <dbReference type="ChEBI" id="CHEBI:64076"/>
        <dbReference type="ChEBI" id="CHEBI:456215"/>
        <dbReference type="ChEBI" id="CHEBI:456216"/>
        <dbReference type="EC" id="4.2.1.136"/>
    </reaction>
</comment>
<evidence type="ECO:0000256" key="17">
    <source>
        <dbReference type="HAMAP-Rule" id="MF_01965"/>
    </source>
</evidence>
<protein>
    <recommendedName>
        <fullName evidence="19">Bifunctional NAD(P)H-hydrate repair enzyme</fullName>
    </recommendedName>
    <alternativeName>
        <fullName evidence="19">Nicotinamide nucleotide repair protein</fullName>
    </alternativeName>
    <domain>
        <recommendedName>
            <fullName evidence="19">ADP-dependent (S)-NAD(P)H-hydrate dehydratase</fullName>
            <ecNumber evidence="19">4.2.1.136</ecNumber>
        </recommendedName>
        <alternativeName>
            <fullName evidence="19">ADP-dependent NAD(P)HX dehydratase</fullName>
        </alternativeName>
    </domain>
    <domain>
        <recommendedName>
            <fullName evidence="19">NAD(P)H-hydrate epimerase</fullName>
            <ecNumber evidence="19">5.1.99.6</ecNumber>
        </recommendedName>
    </domain>
</protein>
<comment type="cofactor">
    <cofactor evidence="18 19">
        <name>K(+)</name>
        <dbReference type="ChEBI" id="CHEBI:29103"/>
    </cofactor>
    <text evidence="18 19">Binds 1 potassium ion per subunit.</text>
</comment>
<comment type="catalytic activity">
    <reaction evidence="15 17 19">
        <text>(6S)-NADHX + ADP = AMP + phosphate + NADH + H(+)</text>
        <dbReference type="Rhea" id="RHEA:32223"/>
        <dbReference type="ChEBI" id="CHEBI:15378"/>
        <dbReference type="ChEBI" id="CHEBI:43474"/>
        <dbReference type="ChEBI" id="CHEBI:57945"/>
        <dbReference type="ChEBI" id="CHEBI:64074"/>
        <dbReference type="ChEBI" id="CHEBI:456215"/>
        <dbReference type="ChEBI" id="CHEBI:456216"/>
        <dbReference type="EC" id="4.2.1.136"/>
    </reaction>
</comment>
<comment type="catalytic activity">
    <reaction evidence="1 18 19">
        <text>(6R)-NADHX = (6S)-NADHX</text>
        <dbReference type="Rhea" id="RHEA:32215"/>
        <dbReference type="ChEBI" id="CHEBI:64074"/>
        <dbReference type="ChEBI" id="CHEBI:64075"/>
        <dbReference type="EC" id="5.1.99.6"/>
    </reaction>
</comment>
<feature type="binding site" evidence="18">
    <location>
        <position position="158"/>
    </location>
    <ligand>
        <name>(6S)-NADPHX</name>
        <dbReference type="ChEBI" id="CHEBI:64076"/>
    </ligand>
</feature>
<dbReference type="GO" id="GO:0052856">
    <property type="term" value="F:NAD(P)HX epimerase activity"/>
    <property type="evidence" value="ECO:0007669"/>
    <property type="project" value="UniProtKB-UniRule"/>
</dbReference>
<evidence type="ECO:0000259" key="21">
    <source>
        <dbReference type="PROSITE" id="PS51385"/>
    </source>
</evidence>
<dbReference type="SUPFAM" id="SSF53613">
    <property type="entry name" value="Ribokinase-like"/>
    <property type="match status" value="1"/>
</dbReference>
<feature type="binding site" evidence="18">
    <location>
        <position position="161"/>
    </location>
    <ligand>
        <name>K(+)</name>
        <dbReference type="ChEBI" id="CHEBI:29103"/>
    </ligand>
</feature>
<sequence>MILGHTVPAVREAEAPLLAAGEPLMLRAARALAGHVGAWCGAAPGSAPQRLLVLAGAGSNGGDGLHAAAMLRREGITADALATAERLHEEGAAALRDAGGTLHHLAELPSDRLEQLLEATDLVLDAILGIGGRPEAAPEIRELLRAVRRRAVPVIAVDLPSFVDATTGEADADALAAEETLTFGAVKAGLLLPGGTELAGRVHLVDLGLGPHLPAVAAVERLEDEDVRALLPRARRSDSKYTRGVVALAAGSERFPGAAVLTASGAARAGAGMVRVIAPAAVLDLVLRERPEIVGHRTGENADGGGDLDLSAIGRTDALVIGPGLPGDDPRIGAGIDLLRRSTDGTGRGVLDAGALDALTGSDRFGPDVVLTPHRGEAERLARRLDLDPDLPGPALAPALAEATGATVLLKGAVTLIAPGDGGPLRAQDDATPQLATAGTGDVLAGMLGTLLAAGLTGPDAAALAAVLHGRAGRLASQDGLHPLVALDVAAHVPAAIGTILAGAQT</sequence>
<dbReference type="InterPro" id="IPR030677">
    <property type="entry name" value="Nnr"/>
</dbReference>
<comment type="similarity">
    <text evidence="17">Belongs to the NnrD/CARKD family.</text>
</comment>
<proteinExistence type="inferred from homology"/>
<dbReference type="InterPro" id="IPR004443">
    <property type="entry name" value="YjeF_N_dom"/>
</dbReference>
<keyword evidence="6 17" id="KW-0547">Nucleotide-binding</keyword>
<feature type="domain" description="YjeF N-terminal" evidence="21">
    <location>
        <begin position="10"/>
        <end position="215"/>
    </location>
</feature>
<keyword evidence="7 17" id="KW-0067">ATP-binding</keyword>
<dbReference type="PROSITE" id="PS51383">
    <property type="entry name" value="YJEF_C_3"/>
    <property type="match status" value="1"/>
</dbReference>
<comment type="similarity">
    <text evidence="4 19">In the C-terminal section; belongs to the NnrD/CARKD family.</text>
</comment>
<evidence type="ECO:0000256" key="1">
    <source>
        <dbReference type="ARBA" id="ARBA00000013"/>
    </source>
</evidence>
<gene>
    <name evidence="18" type="primary">nnrE</name>
    <name evidence="17" type="synonym">nnrD</name>
    <name evidence="22" type="ORF">K8V81_10785</name>
</gene>
<evidence type="ECO:0000256" key="10">
    <source>
        <dbReference type="ARBA" id="ARBA00023027"/>
    </source>
</evidence>
<evidence type="ECO:0000256" key="7">
    <source>
        <dbReference type="ARBA" id="ARBA00022840"/>
    </source>
</evidence>
<evidence type="ECO:0000256" key="4">
    <source>
        <dbReference type="ARBA" id="ARBA00009524"/>
    </source>
</evidence>
<feature type="binding site" evidence="17">
    <location>
        <position position="441"/>
    </location>
    <ligand>
        <name>AMP</name>
        <dbReference type="ChEBI" id="CHEBI:456215"/>
    </ligand>
</feature>
<feature type="binding site" evidence="17">
    <location>
        <position position="442"/>
    </location>
    <ligand>
        <name>(6S)-NADPHX</name>
        <dbReference type="ChEBI" id="CHEBI:64076"/>
    </ligand>
</feature>
<keyword evidence="8 17" id="KW-0521">NADP</keyword>
<evidence type="ECO:0000256" key="19">
    <source>
        <dbReference type="PIRNR" id="PIRNR017184"/>
    </source>
</evidence>
<evidence type="ECO:0000256" key="3">
    <source>
        <dbReference type="ARBA" id="ARBA00006001"/>
    </source>
</evidence>
<evidence type="ECO:0000256" key="15">
    <source>
        <dbReference type="ARBA" id="ARBA00048238"/>
    </source>
</evidence>
<dbReference type="EMBL" id="DYUE01000248">
    <property type="protein sequence ID" value="HJG92195.1"/>
    <property type="molecule type" value="Genomic_DNA"/>
</dbReference>
<dbReference type="GO" id="GO:0052855">
    <property type="term" value="F:ADP-dependent NAD(P)H-hydrate dehydratase activity"/>
    <property type="evidence" value="ECO:0007669"/>
    <property type="project" value="UniProtKB-UniRule"/>
</dbReference>
<evidence type="ECO:0000256" key="13">
    <source>
        <dbReference type="ARBA" id="ARBA00023268"/>
    </source>
</evidence>
<dbReference type="NCBIfam" id="TIGR00196">
    <property type="entry name" value="yjeF_cterm"/>
    <property type="match status" value="1"/>
</dbReference>
<evidence type="ECO:0000256" key="16">
    <source>
        <dbReference type="ARBA" id="ARBA00049209"/>
    </source>
</evidence>
<comment type="function">
    <text evidence="14 19">Bifunctional enzyme that catalyzes the epimerization of the S- and R-forms of NAD(P)HX and the dehydration of the S-form of NAD(P)HX at the expense of ADP, which is converted to AMP. This allows the repair of both epimers of NAD(P)HX, a damaged form of NAD(P)H that is a result of enzymatic or heat-dependent hydration.</text>
</comment>
<feature type="binding site" evidence="17">
    <location>
        <begin position="411"/>
        <end position="415"/>
    </location>
    <ligand>
        <name>AMP</name>
        <dbReference type="ChEBI" id="CHEBI:456215"/>
    </ligand>
</feature>
<keyword evidence="10 17" id="KW-0520">NAD</keyword>
<organism evidence="22 23">
    <name type="scientific">Brachybacterium massiliense</name>
    <dbReference type="NCBI Taxonomy" id="1755098"/>
    <lineage>
        <taxon>Bacteria</taxon>
        <taxon>Bacillati</taxon>
        <taxon>Actinomycetota</taxon>
        <taxon>Actinomycetes</taxon>
        <taxon>Micrococcales</taxon>
        <taxon>Dermabacteraceae</taxon>
        <taxon>Brachybacterium</taxon>
    </lineage>
</organism>
<keyword evidence="12 17" id="KW-0456">Lyase</keyword>
<comment type="catalytic activity">
    <reaction evidence="2 18 19">
        <text>(6R)-NADPHX = (6S)-NADPHX</text>
        <dbReference type="Rhea" id="RHEA:32227"/>
        <dbReference type="ChEBI" id="CHEBI:64076"/>
        <dbReference type="ChEBI" id="CHEBI:64077"/>
        <dbReference type="EC" id="5.1.99.6"/>
    </reaction>
</comment>
<dbReference type="HAMAP" id="MF_01966">
    <property type="entry name" value="NADHX_epimerase"/>
    <property type="match status" value="1"/>
</dbReference>
<dbReference type="Proteomes" id="UP000742460">
    <property type="component" value="Unassembled WGS sequence"/>
</dbReference>
<evidence type="ECO:0000313" key="23">
    <source>
        <dbReference type="Proteomes" id="UP000742460"/>
    </source>
</evidence>
<evidence type="ECO:0000256" key="12">
    <source>
        <dbReference type="ARBA" id="ARBA00023239"/>
    </source>
</evidence>
<comment type="function">
    <text evidence="18">Catalyzes the epimerization of the S- and R-forms of NAD(P)HX, a damaged form of NAD(P)H that is a result of enzymatic or heat-dependent hydration. This is a prerequisite for the S-specific NAD(P)H-hydrate dehydratase to allow the repair of both epimers of NAD(P)HX.</text>
</comment>
<dbReference type="InterPro" id="IPR017953">
    <property type="entry name" value="Carbohydrate_kinase_pred_CS"/>
</dbReference>
<dbReference type="Pfam" id="PF01256">
    <property type="entry name" value="Carb_kinase"/>
    <property type="match status" value="1"/>
</dbReference>
<dbReference type="EC" id="4.2.1.136" evidence="19"/>
<keyword evidence="9 18" id="KW-0630">Potassium</keyword>
<comment type="subunit">
    <text evidence="17">Homotetramer.</text>
</comment>
<evidence type="ECO:0000256" key="14">
    <source>
        <dbReference type="ARBA" id="ARBA00025153"/>
    </source>
</evidence>
<dbReference type="AlphaFoldDB" id="A0A921SXS1"/>
<dbReference type="Pfam" id="PF03853">
    <property type="entry name" value="YjeF_N"/>
    <property type="match status" value="1"/>
</dbReference>
<dbReference type="PANTHER" id="PTHR12592">
    <property type="entry name" value="ATP-DEPENDENT (S)-NAD(P)H-HYDRATE DEHYDRATASE FAMILY MEMBER"/>
    <property type="match status" value="1"/>
</dbReference>
<evidence type="ECO:0000256" key="8">
    <source>
        <dbReference type="ARBA" id="ARBA00022857"/>
    </source>
</evidence>
<keyword evidence="5 18" id="KW-0479">Metal-binding</keyword>
<dbReference type="PROSITE" id="PS01050">
    <property type="entry name" value="YJEF_C_2"/>
    <property type="match status" value="1"/>
</dbReference>
<dbReference type="GO" id="GO:0110051">
    <property type="term" value="P:metabolite repair"/>
    <property type="evidence" value="ECO:0007669"/>
    <property type="project" value="TreeGrafter"/>
</dbReference>
<dbReference type="EC" id="5.1.99.6" evidence="19"/>
<accession>A0A921SXS1</accession>
<comment type="function">
    <text evidence="17">Catalyzes the dehydration of the S-form of NAD(P)HX at the expense of ADP, which is converted to AMP. Together with NAD(P)HX epimerase, which catalyzes the epimerization of the S- and R-forms, the enzyme allows the repair of both epimers of NAD(P)HX, a damaged form of NAD(P)H that is a result of enzymatic or heat-dependent hydration.</text>
</comment>
<feature type="binding site" evidence="18">
    <location>
        <begin position="59"/>
        <end position="63"/>
    </location>
    <ligand>
        <name>(6S)-NADPHX</name>
        <dbReference type="ChEBI" id="CHEBI:64076"/>
    </ligand>
</feature>
<comment type="similarity">
    <text evidence="18">Belongs to the NnrE/AIBP family.</text>
</comment>
<feature type="binding site" evidence="18">
    <location>
        <position position="60"/>
    </location>
    <ligand>
        <name>K(+)</name>
        <dbReference type="ChEBI" id="CHEBI:29103"/>
    </ligand>
</feature>
<feature type="binding site" evidence="17">
    <location>
        <position position="324"/>
    </location>
    <ligand>
        <name>(6S)-NADPHX</name>
        <dbReference type="ChEBI" id="CHEBI:64076"/>
    </ligand>
</feature>
<evidence type="ECO:0000256" key="5">
    <source>
        <dbReference type="ARBA" id="ARBA00022723"/>
    </source>
</evidence>
<comment type="cofactor">
    <cofactor evidence="17">
        <name>Mg(2+)</name>
        <dbReference type="ChEBI" id="CHEBI:18420"/>
    </cofactor>
</comment>
<feature type="binding site" evidence="17">
    <location>
        <position position="374"/>
    </location>
    <ligand>
        <name>(6S)-NADPHX</name>
        <dbReference type="ChEBI" id="CHEBI:64076"/>
    </ligand>
</feature>
<comment type="caution">
    <text evidence="22">The sequence shown here is derived from an EMBL/GenBank/DDBJ whole genome shotgun (WGS) entry which is preliminary data.</text>
</comment>
<feature type="binding site" evidence="18">
    <location>
        <position position="125"/>
    </location>
    <ligand>
        <name>K(+)</name>
        <dbReference type="ChEBI" id="CHEBI:29103"/>
    </ligand>
</feature>
<dbReference type="PIRSF" id="PIRSF017184">
    <property type="entry name" value="Nnr"/>
    <property type="match status" value="1"/>
</dbReference>
<dbReference type="InterPro" id="IPR029056">
    <property type="entry name" value="Ribokinase-like"/>
</dbReference>
<dbReference type="GO" id="GO:0046872">
    <property type="term" value="F:metal ion binding"/>
    <property type="evidence" value="ECO:0007669"/>
    <property type="project" value="UniProtKB-UniRule"/>
</dbReference>
<reference evidence="22" key="1">
    <citation type="journal article" date="2021" name="PeerJ">
        <title>Extensive microbial diversity within the chicken gut microbiome revealed by metagenomics and culture.</title>
        <authorList>
            <person name="Gilroy R."/>
            <person name="Ravi A."/>
            <person name="Getino M."/>
            <person name="Pursley I."/>
            <person name="Horton D.L."/>
            <person name="Alikhan N.F."/>
            <person name="Baker D."/>
            <person name="Gharbi K."/>
            <person name="Hall N."/>
            <person name="Watson M."/>
            <person name="Adriaenssens E.M."/>
            <person name="Foster-Nyarko E."/>
            <person name="Jarju S."/>
            <person name="Secka A."/>
            <person name="Antonio M."/>
            <person name="Oren A."/>
            <person name="Chaudhuri R.R."/>
            <person name="La Ragione R."/>
            <person name="Hildebrand F."/>
            <person name="Pallen M.J."/>
        </authorList>
    </citation>
    <scope>NUCLEOTIDE SEQUENCE</scope>
    <source>
        <strain evidence="22">ChiGjej5B5-22894</strain>
    </source>
</reference>
<evidence type="ECO:0000259" key="20">
    <source>
        <dbReference type="PROSITE" id="PS51383"/>
    </source>
</evidence>
<dbReference type="SUPFAM" id="SSF64153">
    <property type="entry name" value="YjeF N-terminal domain-like"/>
    <property type="match status" value="1"/>
</dbReference>
<feature type="binding site" evidence="18">
    <location>
        <begin position="129"/>
        <end position="135"/>
    </location>
    <ligand>
        <name>(6S)-NADPHX</name>
        <dbReference type="ChEBI" id="CHEBI:64076"/>
    </ligand>
</feature>
<comment type="similarity">
    <text evidence="3 19">In the N-terminal section; belongs to the NnrE/AIBP family.</text>
</comment>
<feature type="binding site" evidence="17">
    <location>
        <position position="258"/>
    </location>
    <ligand>
        <name>(6S)-NADPHX</name>
        <dbReference type="ChEBI" id="CHEBI:64076"/>
    </ligand>
</feature>
<feature type="domain" description="YjeF C-terminal" evidence="20">
    <location>
        <begin position="223"/>
        <end position="500"/>
    </location>
</feature>
<dbReference type="GO" id="GO:0046496">
    <property type="term" value="P:nicotinamide nucleotide metabolic process"/>
    <property type="evidence" value="ECO:0007669"/>
    <property type="project" value="UniProtKB-UniRule"/>
</dbReference>
<evidence type="ECO:0000256" key="9">
    <source>
        <dbReference type="ARBA" id="ARBA00022958"/>
    </source>
</evidence>
<dbReference type="InterPro" id="IPR036652">
    <property type="entry name" value="YjeF_N_dom_sf"/>
</dbReference>
<evidence type="ECO:0000256" key="2">
    <source>
        <dbReference type="ARBA" id="ARBA00000909"/>
    </source>
</evidence>
<dbReference type="CDD" id="cd01171">
    <property type="entry name" value="YXKO-related"/>
    <property type="match status" value="1"/>
</dbReference>
<keyword evidence="11 18" id="KW-0413">Isomerase</keyword>
<name>A0A921SXS1_9MICO</name>
<dbReference type="InterPro" id="IPR000631">
    <property type="entry name" value="CARKD"/>
</dbReference>
<evidence type="ECO:0000313" key="22">
    <source>
        <dbReference type="EMBL" id="HJG92195.1"/>
    </source>
</evidence>
<reference evidence="22" key="2">
    <citation type="submission" date="2021-09" db="EMBL/GenBank/DDBJ databases">
        <authorList>
            <person name="Gilroy R."/>
        </authorList>
    </citation>
    <scope>NUCLEOTIDE SEQUENCE</scope>
    <source>
        <strain evidence="22">ChiGjej5B5-22894</strain>
    </source>
</reference>
<keyword evidence="13" id="KW-0511">Multifunctional enzyme</keyword>
<comment type="caution">
    <text evidence="18">Lacks conserved residue(s) required for the propagation of feature annotation.</text>
</comment>
<evidence type="ECO:0000256" key="6">
    <source>
        <dbReference type="ARBA" id="ARBA00022741"/>
    </source>
</evidence>
<dbReference type="PROSITE" id="PS51385">
    <property type="entry name" value="YJEF_N"/>
    <property type="match status" value="1"/>
</dbReference>
<evidence type="ECO:0000256" key="18">
    <source>
        <dbReference type="HAMAP-Rule" id="MF_01966"/>
    </source>
</evidence>
<evidence type="ECO:0000256" key="11">
    <source>
        <dbReference type="ARBA" id="ARBA00023235"/>
    </source>
</evidence>
<dbReference type="PANTHER" id="PTHR12592:SF0">
    <property type="entry name" value="ATP-DEPENDENT (S)-NAD(P)H-HYDRATE DEHYDRATASE"/>
    <property type="match status" value="1"/>
</dbReference>
<dbReference type="Gene3D" id="3.40.50.10260">
    <property type="entry name" value="YjeF N-terminal domain"/>
    <property type="match status" value="1"/>
</dbReference>
<dbReference type="HAMAP" id="MF_01965">
    <property type="entry name" value="NADHX_dehydratase"/>
    <property type="match status" value="1"/>
</dbReference>